<keyword evidence="3" id="KW-1185">Reference proteome</keyword>
<dbReference type="InterPro" id="IPR010921">
    <property type="entry name" value="Trp_repressor/repl_initiator"/>
</dbReference>
<reference evidence="2 3" key="1">
    <citation type="submission" date="2019-07" db="EMBL/GenBank/DDBJ databases">
        <title>Genomic Encyclopedia of Archaeal and Bacterial Type Strains, Phase II (KMG-II): from individual species to whole genera.</title>
        <authorList>
            <person name="Goeker M."/>
        </authorList>
    </citation>
    <scope>NUCLEOTIDE SEQUENCE [LARGE SCALE GENOMIC DNA]</scope>
    <source>
        <strain evidence="2 3">ATCC BAA-2084</strain>
    </source>
</reference>
<evidence type="ECO:0000313" key="3">
    <source>
        <dbReference type="Proteomes" id="UP000320547"/>
    </source>
</evidence>
<accession>A0A562UMW3</accession>
<name>A0A562UMW3_9SPHN</name>
<dbReference type="OrthoDB" id="7428634at2"/>
<gene>
    <name evidence="2" type="ORF">JN10_2505</name>
</gene>
<dbReference type="InterPro" id="IPR009534">
    <property type="entry name" value="DUF1153"/>
</dbReference>
<dbReference type="Gene3D" id="1.10.10.10">
    <property type="entry name" value="Winged helix-like DNA-binding domain superfamily/Winged helix DNA-binding domain"/>
    <property type="match status" value="1"/>
</dbReference>
<dbReference type="Pfam" id="PF06627">
    <property type="entry name" value="DUF1153"/>
    <property type="match status" value="1"/>
</dbReference>
<protein>
    <submittedName>
        <fullName evidence="2">Uncharacterized protein DUF1153</fullName>
    </submittedName>
</protein>
<evidence type="ECO:0000313" key="2">
    <source>
        <dbReference type="EMBL" id="TWJ06960.1"/>
    </source>
</evidence>
<dbReference type="RefSeq" id="WP_083984844.1">
    <property type="nucleotide sequence ID" value="NZ_CP015963.1"/>
</dbReference>
<comment type="caution">
    <text evidence="2">The sequence shown here is derived from an EMBL/GenBank/DDBJ whole genome shotgun (WGS) entry which is preliminary data.</text>
</comment>
<organism evidence="2 3">
    <name type="scientific">Altererythrobacter ishigakiensis</name>
    <dbReference type="NCBI Taxonomy" id="476157"/>
    <lineage>
        <taxon>Bacteria</taxon>
        <taxon>Pseudomonadati</taxon>
        <taxon>Pseudomonadota</taxon>
        <taxon>Alphaproteobacteria</taxon>
        <taxon>Sphingomonadales</taxon>
        <taxon>Erythrobacteraceae</taxon>
        <taxon>Altererythrobacter</taxon>
    </lineage>
</organism>
<dbReference type="GO" id="GO:0043565">
    <property type="term" value="F:sequence-specific DNA binding"/>
    <property type="evidence" value="ECO:0007669"/>
    <property type="project" value="InterPro"/>
</dbReference>
<dbReference type="SUPFAM" id="SSF48295">
    <property type="entry name" value="TrpR-like"/>
    <property type="match status" value="1"/>
</dbReference>
<evidence type="ECO:0000256" key="1">
    <source>
        <dbReference type="SAM" id="MobiDB-lite"/>
    </source>
</evidence>
<feature type="region of interest" description="Disordered" evidence="1">
    <location>
        <begin position="65"/>
        <end position="96"/>
    </location>
</feature>
<dbReference type="AlphaFoldDB" id="A0A562UMW3"/>
<dbReference type="Proteomes" id="UP000320547">
    <property type="component" value="Unassembled WGS sequence"/>
</dbReference>
<dbReference type="EMBL" id="VLLK01000002">
    <property type="protein sequence ID" value="TWJ06960.1"/>
    <property type="molecule type" value="Genomic_DNA"/>
</dbReference>
<proteinExistence type="predicted"/>
<dbReference type="InterPro" id="IPR036388">
    <property type="entry name" value="WH-like_DNA-bd_sf"/>
</dbReference>
<sequence length="96" mass="11415">MAYAPHENVNDAIKRAGLPESHDIHWSQARKEEVVRAVRDKLISFDEARWRYLLSHSEFRQWEEQVDARHSRKVEPKQPLELRNRELSRGGELEQA</sequence>